<evidence type="ECO:0000313" key="2">
    <source>
        <dbReference type="Proteomes" id="UP000015106"/>
    </source>
</evidence>
<dbReference type="Proteomes" id="UP000015106">
    <property type="component" value="Chromosome 5"/>
</dbReference>
<reference evidence="2" key="1">
    <citation type="journal article" date="2013" name="Nature">
        <title>Draft genome of the wheat A-genome progenitor Triticum urartu.</title>
        <authorList>
            <person name="Ling H.Q."/>
            <person name="Zhao S."/>
            <person name="Liu D."/>
            <person name="Wang J."/>
            <person name="Sun H."/>
            <person name="Zhang C."/>
            <person name="Fan H."/>
            <person name="Li D."/>
            <person name="Dong L."/>
            <person name="Tao Y."/>
            <person name="Gao C."/>
            <person name="Wu H."/>
            <person name="Li Y."/>
            <person name="Cui Y."/>
            <person name="Guo X."/>
            <person name="Zheng S."/>
            <person name="Wang B."/>
            <person name="Yu K."/>
            <person name="Liang Q."/>
            <person name="Yang W."/>
            <person name="Lou X."/>
            <person name="Chen J."/>
            <person name="Feng M."/>
            <person name="Jian J."/>
            <person name="Zhang X."/>
            <person name="Luo G."/>
            <person name="Jiang Y."/>
            <person name="Liu J."/>
            <person name="Wang Z."/>
            <person name="Sha Y."/>
            <person name="Zhang B."/>
            <person name="Wu H."/>
            <person name="Tang D."/>
            <person name="Shen Q."/>
            <person name="Xue P."/>
            <person name="Zou S."/>
            <person name="Wang X."/>
            <person name="Liu X."/>
            <person name="Wang F."/>
            <person name="Yang Y."/>
            <person name="An X."/>
            <person name="Dong Z."/>
            <person name="Zhang K."/>
            <person name="Zhang X."/>
            <person name="Luo M.C."/>
            <person name="Dvorak J."/>
            <person name="Tong Y."/>
            <person name="Wang J."/>
            <person name="Yang H."/>
            <person name="Li Z."/>
            <person name="Wang D."/>
            <person name="Zhang A."/>
            <person name="Wang J."/>
        </authorList>
    </citation>
    <scope>NUCLEOTIDE SEQUENCE</scope>
    <source>
        <strain evidence="2">cv. G1812</strain>
    </source>
</reference>
<reference evidence="1" key="3">
    <citation type="submission" date="2022-06" db="UniProtKB">
        <authorList>
            <consortium name="EnsemblPlants"/>
        </authorList>
    </citation>
    <scope>IDENTIFICATION</scope>
</reference>
<dbReference type="Gramene" id="TuG1812G0500001899.01.T01">
    <property type="protein sequence ID" value="TuG1812G0500001899.01.T01"/>
    <property type="gene ID" value="TuG1812G0500001899.01"/>
</dbReference>
<organism evidence="1 2">
    <name type="scientific">Triticum urartu</name>
    <name type="common">Red wild einkorn</name>
    <name type="synonym">Crithodium urartu</name>
    <dbReference type="NCBI Taxonomy" id="4572"/>
    <lineage>
        <taxon>Eukaryota</taxon>
        <taxon>Viridiplantae</taxon>
        <taxon>Streptophyta</taxon>
        <taxon>Embryophyta</taxon>
        <taxon>Tracheophyta</taxon>
        <taxon>Spermatophyta</taxon>
        <taxon>Magnoliopsida</taxon>
        <taxon>Liliopsida</taxon>
        <taxon>Poales</taxon>
        <taxon>Poaceae</taxon>
        <taxon>BOP clade</taxon>
        <taxon>Pooideae</taxon>
        <taxon>Triticodae</taxon>
        <taxon>Triticeae</taxon>
        <taxon>Triticinae</taxon>
        <taxon>Triticum</taxon>
    </lineage>
</organism>
<dbReference type="EnsemblPlants" id="TuG1812G0500001899.01.T01">
    <property type="protein sequence ID" value="TuG1812G0500001899.01.T01"/>
    <property type="gene ID" value="TuG1812G0500001899.01"/>
</dbReference>
<accession>A0A8R7QBB0</accession>
<reference evidence="1" key="2">
    <citation type="submission" date="2018-03" db="EMBL/GenBank/DDBJ databases">
        <title>The Triticum urartu genome reveals the dynamic nature of wheat genome evolution.</title>
        <authorList>
            <person name="Ling H."/>
            <person name="Ma B."/>
            <person name="Shi X."/>
            <person name="Liu H."/>
            <person name="Dong L."/>
            <person name="Sun H."/>
            <person name="Cao Y."/>
            <person name="Gao Q."/>
            <person name="Zheng S."/>
            <person name="Li Y."/>
            <person name="Yu Y."/>
            <person name="Du H."/>
            <person name="Qi M."/>
            <person name="Li Y."/>
            <person name="Yu H."/>
            <person name="Cui Y."/>
            <person name="Wang N."/>
            <person name="Chen C."/>
            <person name="Wu H."/>
            <person name="Zhao Y."/>
            <person name="Zhang J."/>
            <person name="Li Y."/>
            <person name="Zhou W."/>
            <person name="Zhang B."/>
            <person name="Hu W."/>
            <person name="Eijk M."/>
            <person name="Tang J."/>
            <person name="Witsenboer H."/>
            <person name="Zhao S."/>
            <person name="Li Z."/>
            <person name="Zhang A."/>
            <person name="Wang D."/>
            <person name="Liang C."/>
        </authorList>
    </citation>
    <scope>NUCLEOTIDE SEQUENCE [LARGE SCALE GENOMIC DNA]</scope>
    <source>
        <strain evidence="1">cv. G1812</strain>
    </source>
</reference>
<evidence type="ECO:0000313" key="1">
    <source>
        <dbReference type="EnsemblPlants" id="TuG1812G0500001899.01.T01"/>
    </source>
</evidence>
<protein>
    <submittedName>
        <fullName evidence="1">Uncharacterized protein</fullName>
    </submittedName>
</protein>
<dbReference type="AlphaFoldDB" id="A0A8R7QBB0"/>
<name>A0A8R7QBB0_TRIUA</name>
<keyword evidence="2" id="KW-1185">Reference proteome</keyword>
<sequence length="102" mass="11280">MPPRVAPDPRVSGGLDTTFAEEHRGRYTADAWEDAAGGQRCRHAHHVGHVEPALVEGCAVDPAYRVLGLHRPGCVSRAPKEERVPNLCARDFLARDRHPARR</sequence>
<proteinExistence type="predicted"/>